<protein>
    <submittedName>
        <fullName evidence="2">DUF4263 domain-containing protein</fullName>
    </submittedName>
</protein>
<keyword evidence="3" id="KW-1185">Reference proteome</keyword>
<dbReference type="Pfam" id="PF14082">
    <property type="entry name" value="SduA_C"/>
    <property type="match status" value="1"/>
</dbReference>
<sequence length="470" mass="51430">MPWEAQSIYDEILKYLELRERGNQEQTAEGAYITVGPGRLGARLSDALAADMAIAGIERYSILTEARIGLTGGYGLTSRPWDLVVINDDLPVVVVEIKVSLDSYLNSIRNRIDEIVALAASVARTFDGPDRAPYKPCTAVLFVMEESLATTRLRDTPPTRLSFPGDAQPGPSSYIDLVGATFSRMLADGLLDAVCYLTVDVKQAKISEPFSDQSFDAFASKMLTHIATAARGRASGAMSAASLGRVLSRGDDIKEVVSGLTSTPEGLSAAEAAVVRERRRVVADLQQLALDPDTNETKMHEAIGARYWIFGGQYTGIADRRTIVPLDQYDIPLICADGSLEIVELKGPEVKLTRKYRNHLIVANEVHAAVNQCLNYLRALDEMGAALRTQYRNELAADFDFRRAKGTVIIGHPGHTPSTEATREQIDQTVRSYNAHLSRLTVLTYADLLESAERALQFASEESSKPLGHR</sequence>
<dbReference type="Proteomes" id="UP001296706">
    <property type="component" value="Unassembled WGS sequence"/>
</dbReference>
<accession>A0ABX1RBQ1</accession>
<evidence type="ECO:0000313" key="3">
    <source>
        <dbReference type="Proteomes" id="UP001296706"/>
    </source>
</evidence>
<proteinExistence type="predicted"/>
<dbReference type="InterPro" id="IPR025359">
    <property type="entry name" value="SduA_C"/>
</dbReference>
<dbReference type="EMBL" id="JAAXKY010000020">
    <property type="protein sequence ID" value="NMH77226.1"/>
    <property type="molecule type" value="Genomic_DNA"/>
</dbReference>
<gene>
    <name evidence="2" type="ORF">HF577_08990</name>
</gene>
<feature type="domain" description="Shedu protein SduA C-terminal" evidence="1">
    <location>
        <begin position="295"/>
        <end position="449"/>
    </location>
</feature>
<evidence type="ECO:0000313" key="2">
    <source>
        <dbReference type="EMBL" id="NMH77226.1"/>
    </source>
</evidence>
<comment type="caution">
    <text evidence="2">The sequence shown here is derived from an EMBL/GenBank/DDBJ whole genome shotgun (WGS) entry which is preliminary data.</text>
</comment>
<organism evidence="2 3">
    <name type="scientific">Pseudonocardia xinjiangensis</name>
    <dbReference type="NCBI Taxonomy" id="75289"/>
    <lineage>
        <taxon>Bacteria</taxon>
        <taxon>Bacillati</taxon>
        <taxon>Actinomycetota</taxon>
        <taxon>Actinomycetes</taxon>
        <taxon>Pseudonocardiales</taxon>
        <taxon>Pseudonocardiaceae</taxon>
        <taxon>Pseudonocardia</taxon>
    </lineage>
</organism>
<evidence type="ECO:0000259" key="1">
    <source>
        <dbReference type="Pfam" id="PF14082"/>
    </source>
</evidence>
<dbReference type="RefSeq" id="WP_169395296.1">
    <property type="nucleotide sequence ID" value="NZ_BAAAJH010000001.1"/>
</dbReference>
<reference evidence="2 3" key="1">
    <citation type="submission" date="2020-04" db="EMBL/GenBank/DDBJ databases">
        <authorList>
            <person name="Klaysubun C."/>
            <person name="Duangmal K."/>
            <person name="Lipun K."/>
        </authorList>
    </citation>
    <scope>NUCLEOTIDE SEQUENCE [LARGE SCALE GENOMIC DNA]</scope>
    <source>
        <strain evidence="2 3">JCM 11839</strain>
    </source>
</reference>
<name>A0ABX1RBQ1_9PSEU</name>